<protein>
    <submittedName>
        <fullName evidence="2">Uncharacterized protein</fullName>
    </submittedName>
</protein>
<sequence>MVEEEIEFDLPNCSTRSRGYVTIISGASRRLASFLGYSPLPPPLELSLTASFHVSPHELKTQNAPTKRDASFPRSLIST</sequence>
<organism evidence="2 3">
    <name type="scientific">Steinernema carpocapsae</name>
    <name type="common">Entomopathogenic nematode</name>
    <dbReference type="NCBI Taxonomy" id="34508"/>
    <lineage>
        <taxon>Eukaryota</taxon>
        <taxon>Metazoa</taxon>
        <taxon>Ecdysozoa</taxon>
        <taxon>Nematoda</taxon>
        <taxon>Chromadorea</taxon>
        <taxon>Rhabditida</taxon>
        <taxon>Tylenchina</taxon>
        <taxon>Panagrolaimomorpha</taxon>
        <taxon>Strongyloidoidea</taxon>
        <taxon>Steinernematidae</taxon>
        <taxon>Steinernema</taxon>
    </lineage>
</organism>
<name>A0A4U5M796_STECR</name>
<accession>A0A4U5M796</accession>
<reference evidence="2 3" key="1">
    <citation type="journal article" date="2015" name="Genome Biol.">
        <title>Comparative genomics of Steinernema reveals deeply conserved gene regulatory networks.</title>
        <authorList>
            <person name="Dillman A.R."/>
            <person name="Macchietto M."/>
            <person name="Porter C.F."/>
            <person name="Rogers A."/>
            <person name="Williams B."/>
            <person name="Antoshechkin I."/>
            <person name="Lee M.M."/>
            <person name="Goodwin Z."/>
            <person name="Lu X."/>
            <person name="Lewis E.E."/>
            <person name="Goodrich-Blair H."/>
            <person name="Stock S.P."/>
            <person name="Adams B.J."/>
            <person name="Sternberg P.W."/>
            <person name="Mortazavi A."/>
        </authorList>
    </citation>
    <scope>NUCLEOTIDE SEQUENCE [LARGE SCALE GENOMIC DNA]</scope>
    <source>
        <strain evidence="2 3">ALL</strain>
    </source>
</reference>
<keyword evidence="3" id="KW-1185">Reference proteome</keyword>
<dbReference type="Proteomes" id="UP000298663">
    <property type="component" value="Unassembled WGS sequence"/>
</dbReference>
<reference evidence="2 3" key="2">
    <citation type="journal article" date="2019" name="G3 (Bethesda)">
        <title>Hybrid Assembly of the Genome of the Entomopathogenic Nematode Steinernema carpocapsae Identifies the X-Chromosome.</title>
        <authorList>
            <person name="Serra L."/>
            <person name="Macchietto M."/>
            <person name="Macias-Munoz A."/>
            <person name="McGill C.J."/>
            <person name="Rodriguez I.M."/>
            <person name="Rodriguez B."/>
            <person name="Murad R."/>
            <person name="Mortazavi A."/>
        </authorList>
    </citation>
    <scope>NUCLEOTIDE SEQUENCE [LARGE SCALE GENOMIC DNA]</scope>
    <source>
        <strain evidence="2 3">ALL</strain>
    </source>
</reference>
<evidence type="ECO:0000256" key="1">
    <source>
        <dbReference type="SAM" id="MobiDB-lite"/>
    </source>
</evidence>
<feature type="region of interest" description="Disordered" evidence="1">
    <location>
        <begin position="58"/>
        <end position="79"/>
    </location>
</feature>
<evidence type="ECO:0000313" key="2">
    <source>
        <dbReference type="EMBL" id="TKR64712.1"/>
    </source>
</evidence>
<comment type="caution">
    <text evidence="2">The sequence shown here is derived from an EMBL/GenBank/DDBJ whole genome shotgun (WGS) entry which is preliminary data.</text>
</comment>
<gene>
    <name evidence="2" type="ORF">L596_025202</name>
</gene>
<dbReference type="AlphaFoldDB" id="A0A4U5M796"/>
<dbReference type="EMBL" id="AZBU02000009">
    <property type="protein sequence ID" value="TKR64712.1"/>
    <property type="molecule type" value="Genomic_DNA"/>
</dbReference>
<feature type="compositionally biased region" description="Basic and acidic residues" evidence="1">
    <location>
        <begin position="58"/>
        <end position="71"/>
    </location>
</feature>
<evidence type="ECO:0000313" key="3">
    <source>
        <dbReference type="Proteomes" id="UP000298663"/>
    </source>
</evidence>
<proteinExistence type="predicted"/>